<evidence type="ECO:0000256" key="3">
    <source>
        <dbReference type="ARBA" id="ARBA00008670"/>
    </source>
</evidence>
<dbReference type="InterPro" id="IPR006052">
    <property type="entry name" value="TNF_dom"/>
</dbReference>
<dbReference type="Gene3D" id="2.60.120.40">
    <property type="match status" value="1"/>
</dbReference>
<keyword evidence="9 14" id="KW-0735">Signal-anchor</keyword>
<evidence type="ECO:0000259" key="15">
    <source>
        <dbReference type="PROSITE" id="PS50049"/>
    </source>
</evidence>
<organism evidence="16 17">
    <name type="scientific">Callithrix jacchus</name>
    <name type="common">White-tufted-ear marmoset</name>
    <name type="synonym">Simia Jacchus</name>
    <dbReference type="NCBI Taxonomy" id="9483"/>
    <lineage>
        <taxon>Eukaryota</taxon>
        <taxon>Metazoa</taxon>
        <taxon>Chordata</taxon>
        <taxon>Craniata</taxon>
        <taxon>Vertebrata</taxon>
        <taxon>Euteleostomi</taxon>
        <taxon>Mammalia</taxon>
        <taxon>Eutheria</taxon>
        <taxon>Euarchontoglires</taxon>
        <taxon>Primates</taxon>
        <taxon>Haplorrhini</taxon>
        <taxon>Platyrrhini</taxon>
        <taxon>Cebidae</taxon>
        <taxon>Callitrichinae</taxon>
        <taxon>Callithrix</taxon>
        <taxon>Callithrix</taxon>
    </lineage>
</organism>
<dbReference type="InterPro" id="IPR002959">
    <property type="entry name" value="TNF_alpha"/>
</dbReference>
<comment type="subcellular location">
    <molecule>Tumor necrosis factor, soluble form</molecule>
    <subcellularLocation>
        <location evidence="14">Secreted</location>
    </subcellularLocation>
</comment>
<comment type="PTM">
    <text evidence="14">The membrane form, but not the soluble form, is phosphorylated on serine residues. Dephosphorylation of the membrane form occurs by binding to soluble TNFRSF1A/TNFR1.</text>
</comment>
<comment type="subcellular location">
    <molecule>Tumor necrosis factor, membrane form</molecule>
    <subcellularLocation>
        <location evidence="14">Membrane</location>
        <topology evidence="14">Single-pass type II membrane protein</topology>
    </subcellularLocation>
</comment>
<name>A0A2R8MU33_CALJA</name>
<keyword evidence="11 14" id="KW-0472">Membrane</keyword>
<keyword evidence="17" id="KW-1185">Reference proteome</keyword>
<evidence type="ECO:0000256" key="10">
    <source>
        <dbReference type="ARBA" id="ARBA00022989"/>
    </source>
</evidence>
<sequence>MSTETMIQDVELAEEALPKTRGPQGSKRRLFLSLFSFLLVAGATALFCLLHFGVIGPQKDEVSFKGLSFSFSLSSSGSSSRIPSDKPVAHVVANPQAEGQLQWLNRRANALLANGVELRDNQLVVPSEGLYLVYSQVLFKGQGCPSNFMLLTHSISRIAVSYQAKVNLLSAIKSPCQRETPQGAKTNPWYEPIYLGGVFQLEKGDRLSAEINLPDYLDLAESGQVYFGIIGL</sequence>
<keyword evidence="7 14" id="KW-0812">Transmembrane</keyword>
<dbReference type="GO" id="GO:0009986">
    <property type="term" value="C:cell surface"/>
    <property type="evidence" value="ECO:0007669"/>
    <property type="project" value="TreeGrafter"/>
</dbReference>
<dbReference type="Pfam" id="PF00229">
    <property type="entry name" value="TNF"/>
    <property type="match status" value="1"/>
</dbReference>
<evidence type="ECO:0000256" key="4">
    <source>
        <dbReference type="ARBA" id="ARBA00022475"/>
    </source>
</evidence>
<comment type="function">
    <text evidence="1 14">The TNF intracellular domain (ICD) form induces IL12 production in dendritic cells.</text>
</comment>
<comment type="subcellular location">
    <subcellularLocation>
        <location evidence="2 14">Cell membrane</location>
        <topology evidence="2 14">Single-pass type II membrane protein</topology>
    </subcellularLocation>
</comment>
<keyword evidence="10 14" id="KW-1133">Transmembrane helix</keyword>
<dbReference type="GO" id="GO:0045944">
    <property type="term" value="P:positive regulation of transcription by RNA polymerase II"/>
    <property type="evidence" value="ECO:0007669"/>
    <property type="project" value="TreeGrafter"/>
</dbReference>
<dbReference type="CDD" id="cd00184">
    <property type="entry name" value="TNF"/>
    <property type="match status" value="1"/>
</dbReference>
<keyword evidence="12 14" id="KW-1015">Disulfide bond</keyword>
<dbReference type="AlphaFoldDB" id="A0A2R8MU33"/>
<comment type="subunit">
    <text evidence="14">Homotrimer. Interacts with SPPL2B.</text>
</comment>
<dbReference type="GO" id="GO:0051046">
    <property type="term" value="P:regulation of secretion"/>
    <property type="evidence" value="ECO:0007669"/>
    <property type="project" value="UniProtKB-ARBA"/>
</dbReference>
<dbReference type="GO" id="GO:0010573">
    <property type="term" value="P:vascular endothelial growth factor production"/>
    <property type="evidence" value="ECO:0007669"/>
    <property type="project" value="UniProtKB-UniRule"/>
</dbReference>
<dbReference type="PRINTS" id="PR01234">
    <property type="entry name" value="TNECROSISFCT"/>
</dbReference>
<dbReference type="GO" id="GO:1903829">
    <property type="term" value="P:positive regulation of protein localization"/>
    <property type="evidence" value="ECO:0007669"/>
    <property type="project" value="UniProtKB-ARBA"/>
</dbReference>
<dbReference type="InterPro" id="IPR006053">
    <property type="entry name" value="TNF"/>
</dbReference>
<dbReference type="GeneTree" id="ENSGT01060000248544"/>
<comment type="subcellular location">
    <molecule>C-domain 1</molecule>
    <subcellularLocation>
        <location evidence="14">Secreted</location>
    </subcellularLocation>
</comment>
<dbReference type="GO" id="GO:0005125">
    <property type="term" value="F:cytokine activity"/>
    <property type="evidence" value="ECO:0007669"/>
    <property type="project" value="UniProtKB-UniRule"/>
</dbReference>
<dbReference type="GO" id="GO:0097527">
    <property type="term" value="P:necroptotic signaling pathway"/>
    <property type="evidence" value="ECO:0007669"/>
    <property type="project" value="UniProtKB-UniRule"/>
</dbReference>
<dbReference type="GO" id="GO:0002700">
    <property type="term" value="P:regulation of production of molecular mediator of immune response"/>
    <property type="evidence" value="ECO:0007669"/>
    <property type="project" value="UniProtKB-ARBA"/>
</dbReference>
<keyword evidence="13 14" id="KW-0449">Lipoprotein</keyword>
<keyword evidence="5 14" id="KW-0202">Cytokine</keyword>
<dbReference type="InterPro" id="IPR021184">
    <property type="entry name" value="TNF_CS"/>
</dbReference>
<evidence type="ECO:0000256" key="13">
    <source>
        <dbReference type="ARBA" id="ARBA00023288"/>
    </source>
</evidence>
<dbReference type="GO" id="GO:0008625">
    <property type="term" value="P:extrinsic apoptotic signaling pathway via death domain receptors"/>
    <property type="evidence" value="ECO:0007669"/>
    <property type="project" value="TreeGrafter"/>
</dbReference>
<dbReference type="PANTHER" id="PTHR11471">
    <property type="entry name" value="TUMOR NECROSIS FACTOR FAMILY MEMBER"/>
    <property type="match status" value="1"/>
</dbReference>
<comment type="PTM">
    <text evidence="14">The soluble form derives from the membrane form by proteolytic processing. The membrane-bound form is further proteolytically processed by SPPL2A or SPPL2B through regulated intramembrane proteolysis producing TNF intracellular domains (ICD1 and ICD2) released in the cytosol and TNF C-domain 1 and C-domain 2 secreted into the extracellular space.</text>
</comment>
<keyword evidence="14" id="KW-0597">Phosphoprotein</keyword>
<keyword evidence="6 14" id="KW-0964">Secreted</keyword>
<evidence type="ECO:0000256" key="9">
    <source>
        <dbReference type="ARBA" id="ARBA00022968"/>
    </source>
</evidence>
<protein>
    <recommendedName>
        <fullName evidence="14">Tumor necrosis factor</fullName>
        <shortName evidence="14">TNF-a</shortName>
    </recommendedName>
    <alternativeName>
        <fullName evidence="14">Cachectin</fullName>
    </alternativeName>
    <alternativeName>
        <fullName evidence="14">TNF-alpha</fullName>
    </alternativeName>
    <alternativeName>
        <fullName evidence="14">Tumor necrosis factor ligand superfamily member 2</fullName>
    </alternativeName>
    <component>
        <recommendedName>
            <fullName evidence="14">Intracellular domain 1</fullName>
            <shortName evidence="14">ICD1</shortName>
        </recommendedName>
    </component>
    <component>
        <recommendedName>
            <fullName evidence="14">Intracellular domain 2</fullName>
            <shortName evidence="14">ICD2</shortName>
        </recommendedName>
    </component>
    <component>
        <recommendedName>
            <fullName evidence="14">C-domain 1</fullName>
        </recommendedName>
    </component>
    <component>
        <recommendedName>
            <fullName evidence="14">C-domain 2</fullName>
        </recommendedName>
    </component>
    <component>
        <recommendedName>
            <fullName evidence="14">Tumor necrosis factor, soluble form</fullName>
        </recommendedName>
    </component>
</protein>
<dbReference type="Ensembl" id="ENSCJAT00000084651.3">
    <property type="protein sequence ID" value="ENSCJAP00000065067.1"/>
    <property type="gene ID" value="ENSCJAG00000040100.3"/>
</dbReference>
<evidence type="ECO:0000256" key="11">
    <source>
        <dbReference type="ARBA" id="ARBA00023136"/>
    </source>
</evidence>
<dbReference type="GO" id="GO:2001238">
    <property type="term" value="P:positive regulation of extrinsic apoptotic signaling pathway"/>
    <property type="evidence" value="ECO:0007669"/>
    <property type="project" value="TreeGrafter"/>
</dbReference>
<comment type="similarity">
    <text evidence="3 14">Belongs to the tumor necrosis factor family.</text>
</comment>
<reference evidence="16" key="2">
    <citation type="submission" date="2025-08" db="UniProtKB">
        <authorList>
            <consortium name="Ensembl"/>
        </authorList>
    </citation>
    <scope>IDENTIFICATION</scope>
</reference>
<keyword evidence="8 14" id="KW-0519">Myristate</keyword>
<accession>A0A2R8MU33</accession>
<evidence type="ECO:0000313" key="16">
    <source>
        <dbReference type="Ensembl" id="ENSCJAP00000065067.1"/>
    </source>
</evidence>
<evidence type="ECO:0000256" key="5">
    <source>
        <dbReference type="ARBA" id="ARBA00022514"/>
    </source>
</evidence>
<dbReference type="GO" id="GO:0033209">
    <property type="term" value="P:tumor necrosis factor-mediated signaling pathway"/>
    <property type="evidence" value="ECO:0007669"/>
    <property type="project" value="UniProtKB-ARBA"/>
</dbReference>
<dbReference type="SMART" id="SM00207">
    <property type="entry name" value="TNF"/>
    <property type="match status" value="1"/>
</dbReference>
<reference evidence="16" key="3">
    <citation type="submission" date="2025-09" db="UniProtKB">
        <authorList>
            <consortium name="Ensembl"/>
        </authorList>
    </citation>
    <scope>IDENTIFICATION</scope>
</reference>
<gene>
    <name evidence="16" type="primary">TNF</name>
</gene>
<evidence type="ECO:0000256" key="8">
    <source>
        <dbReference type="ARBA" id="ARBA00022707"/>
    </source>
</evidence>
<dbReference type="PANTHER" id="PTHR11471:SF23">
    <property type="entry name" value="TUMOR NECROSIS FACTOR"/>
    <property type="match status" value="1"/>
</dbReference>
<dbReference type="OMA" id="GATMLFC"/>
<dbReference type="GO" id="GO:0051239">
    <property type="term" value="P:regulation of multicellular organismal process"/>
    <property type="evidence" value="ECO:0007669"/>
    <property type="project" value="UniProtKB-ARBA"/>
</dbReference>
<dbReference type="GO" id="GO:0005164">
    <property type="term" value="F:tumor necrosis factor receptor binding"/>
    <property type="evidence" value="ECO:0007669"/>
    <property type="project" value="UniProtKB-UniRule"/>
</dbReference>
<dbReference type="PROSITE" id="PS00251">
    <property type="entry name" value="THD_1"/>
    <property type="match status" value="1"/>
</dbReference>
<comment type="function">
    <text evidence="14">Cytokine that binds to TNFRSF1A/TNFR1 and TNFRSF1B/TNFBR. It is mainly secreted by macrophages and can induce cell death of certain tumor cell lines. It is potent pyrogen causing fever by direct action or by stimulation of interleukin-1 secretion and is implicated in the induction of cachexia, Under certain conditions it can stimulate cell proliferation and induce cell differentiation. Induces insulin resistance in adipocytes via inhibition of insulin-induced IRS1 tyrosine phosphorylation and insulin-induced glucose uptake. Induces GKAP42 protein degradation in adipocytes which is partially responsible for TNF-induced insulin resistance. Plays a role in angiogenesis by inducing VEGF production synergistically with IL1B and IL6.</text>
</comment>
<comment type="PTM">
    <text evidence="14">O-glycosylated; glycans contain galactose, N-acetylgalactosamine and N-acetylneuraminic acid.</text>
</comment>
<dbReference type="GO" id="GO:0050793">
    <property type="term" value="P:regulation of developmental process"/>
    <property type="evidence" value="ECO:0007669"/>
    <property type="project" value="UniProtKB-ARBA"/>
</dbReference>
<evidence type="ECO:0000256" key="14">
    <source>
        <dbReference type="RuleBase" id="RU368112"/>
    </source>
</evidence>
<evidence type="ECO:0000256" key="1">
    <source>
        <dbReference type="ARBA" id="ARBA00003559"/>
    </source>
</evidence>
<dbReference type="GO" id="GO:0031349">
    <property type="term" value="P:positive regulation of defense response"/>
    <property type="evidence" value="ECO:0007669"/>
    <property type="project" value="UniProtKB-ARBA"/>
</dbReference>
<evidence type="ECO:0000256" key="7">
    <source>
        <dbReference type="ARBA" id="ARBA00022692"/>
    </source>
</evidence>
<dbReference type="GO" id="GO:0050804">
    <property type="term" value="P:modulation of chemical synaptic transmission"/>
    <property type="evidence" value="ECO:0007669"/>
    <property type="project" value="UniProtKB-ARBA"/>
</dbReference>
<feature type="domain" description="THD" evidence="15">
    <location>
        <begin position="87"/>
        <end position="232"/>
    </location>
</feature>
<dbReference type="InterPro" id="IPR008983">
    <property type="entry name" value="Tumour_necrosis_fac-like_dom"/>
</dbReference>
<evidence type="ECO:0000256" key="12">
    <source>
        <dbReference type="ARBA" id="ARBA00023157"/>
    </source>
</evidence>
<evidence type="ECO:0000313" key="17">
    <source>
        <dbReference type="Proteomes" id="UP000008225"/>
    </source>
</evidence>
<dbReference type="GO" id="GO:0005615">
    <property type="term" value="C:extracellular space"/>
    <property type="evidence" value="ECO:0007669"/>
    <property type="project" value="UniProtKB-UniRule"/>
</dbReference>
<dbReference type="GO" id="GO:0045087">
    <property type="term" value="P:innate immune response"/>
    <property type="evidence" value="ECO:0007669"/>
    <property type="project" value="UniProtKB-ARBA"/>
</dbReference>
<dbReference type="PRINTS" id="PR01235">
    <property type="entry name" value="TNFALPHA"/>
</dbReference>
<reference evidence="16" key="1">
    <citation type="submission" date="2009-03" db="EMBL/GenBank/DDBJ databases">
        <authorList>
            <person name="Warren W."/>
            <person name="Ye L."/>
            <person name="Minx P."/>
            <person name="Worley K."/>
            <person name="Gibbs R."/>
            <person name="Wilson R.K."/>
        </authorList>
    </citation>
    <scope>NUCLEOTIDE SEQUENCE [LARGE SCALE GENOMIC DNA]</scope>
</reference>
<dbReference type="GO" id="GO:0043123">
    <property type="term" value="P:positive regulation of canonical NF-kappaB signal transduction"/>
    <property type="evidence" value="ECO:0007669"/>
    <property type="project" value="TreeGrafter"/>
</dbReference>
<dbReference type="Proteomes" id="UP000008225">
    <property type="component" value="Chromosome 4"/>
</dbReference>
<dbReference type="GO" id="GO:0005886">
    <property type="term" value="C:plasma membrane"/>
    <property type="evidence" value="ECO:0007669"/>
    <property type="project" value="UniProtKB-SubCell"/>
</dbReference>
<comment type="subcellular location">
    <molecule>C-domain 2</molecule>
    <subcellularLocation>
        <location evidence="14">Secreted</location>
    </subcellularLocation>
</comment>
<evidence type="ECO:0000256" key="2">
    <source>
        <dbReference type="ARBA" id="ARBA00004401"/>
    </source>
</evidence>
<keyword evidence="4 14" id="KW-1003">Cell membrane</keyword>
<proteinExistence type="inferred from homology"/>
<dbReference type="PROSITE" id="PS50049">
    <property type="entry name" value="THD_2"/>
    <property type="match status" value="1"/>
</dbReference>
<dbReference type="SUPFAM" id="SSF49842">
    <property type="entry name" value="TNF-like"/>
    <property type="match status" value="1"/>
</dbReference>
<dbReference type="FunFam" id="2.60.120.40:FF:000007">
    <property type="entry name" value="Tumor necrosis factor"/>
    <property type="match status" value="1"/>
</dbReference>
<feature type="transmembrane region" description="Helical" evidence="14">
    <location>
        <begin position="30"/>
        <end position="54"/>
    </location>
</feature>
<dbReference type="Bgee" id="ENSCJAG00000040100">
    <property type="expression patterns" value="Expressed in kidney"/>
</dbReference>
<evidence type="ECO:0000256" key="6">
    <source>
        <dbReference type="ARBA" id="ARBA00022525"/>
    </source>
</evidence>